<reference evidence="2" key="1">
    <citation type="journal article" date="2019" name="Int. J. Syst. Evol. Microbiol.">
        <title>The Global Catalogue of Microorganisms (GCM) 10K type strain sequencing project: providing services to taxonomists for standard genome sequencing and annotation.</title>
        <authorList>
            <consortium name="The Broad Institute Genomics Platform"/>
            <consortium name="The Broad Institute Genome Sequencing Center for Infectious Disease"/>
            <person name="Wu L."/>
            <person name="Ma J."/>
        </authorList>
    </citation>
    <scope>NUCLEOTIDE SEQUENCE [LARGE SCALE GENOMIC DNA]</scope>
    <source>
        <strain evidence="2">CCUG 66188</strain>
    </source>
</reference>
<dbReference type="EMBL" id="JBHSWG010000001">
    <property type="protein sequence ID" value="MFC6759429.1"/>
    <property type="molecule type" value="Genomic_DNA"/>
</dbReference>
<evidence type="ECO:0000313" key="1">
    <source>
        <dbReference type="EMBL" id="MFC6759429.1"/>
    </source>
</evidence>
<proteinExistence type="predicted"/>
<accession>A0ABW2B1I4</accession>
<evidence type="ECO:0000313" key="2">
    <source>
        <dbReference type="Proteomes" id="UP001596353"/>
    </source>
</evidence>
<dbReference type="Proteomes" id="UP001596353">
    <property type="component" value="Unassembled WGS sequence"/>
</dbReference>
<protein>
    <submittedName>
        <fullName evidence="1">Uncharacterized protein</fullName>
    </submittedName>
</protein>
<organism evidence="1 2">
    <name type="scientific">Sulfitobacter porphyrae</name>
    <dbReference type="NCBI Taxonomy" id="1246864"/>
    <lineage>
        <taxon>Bacteria</taxon>
        <taxon>Pseudomonadati</taxon>
        <taxon>Pseudomonadota</taxon>
        <taxon>Alphaproteobacteria</taxon>
        <taxon>Rhodobacterales</taxon>
        <taxon>Roseobacteraceae</taxon>
        <taxon>Sulfitobacter</taxon>
    </lineage>
</organism>
<comment type="caution">
    <text evidence="1">The sequence shown here is derived from an EMBL/GenBank/DDBJ whole genome shotgun (WGS) entry which is preliminary data.</text>
</comment>
<keyword evidence="2" id="KW-1185">Reference proteome</keyword>
<name>A0ABW2B1I4_9RHOB</name>
<gene>
    <name evidence="1" type="ORF">ACFQFQ_07860</name>
</gene>
<sequence length="180" mass="19477">MPDGENPLRYREVLNLPSGSMIWDTTLQYAHIAGQPDRIIGSAIVLERIEHDDHDELAFQDMRYLAAASGCELGKVSALLEAVEQGHFNSERLAGSAGMLAGLCRTIDSKLNEIRTAAERRINDRAARAVAPARVHLIETPKSQTHNTDEVDAAIAALVALIGAMPDRDALSSHRASASN</sequence>